<keyword evidence="7" id="KW-1185">Reference proteome</keyword>
<evidence type="ECO:0000256" key="1">
    <source>
        <dbReference type="ARBA" id="ARBA00001561"/>
    </source>
</evidence>
<dbReference type="Gene3D" id="3.40.80.10">
    <property type="entry name" value="Peptidoglycan recognition protein-like"/>
    <property type="match status" value="1"/>
</dbReference>
<evidence type="ECO:0000313" key="6">
    <source>
        <dbReference type="EMBL" id="GAA2414458.1"/>
    </source>
</evidence>
<evidence type="ECO:0000259" key="5">
    <source>
        <dbReference type="SMART" id="SM00644"/>
    </source>
</evidence>
<name>A0ABN3IVV6_9ACTN</name>
<evidence type="ECO:0000256" key="4">
    <source>
        <dbReference type="ARBA" id="ARBA00023316"/>
    </source>
</evidence>
<reference evidence="6 7" key="1">
    <citation type="journal article" date="2019" name="Int. J. Syst. Evol. Microbiol.">
        <title>The Global Catalogue of Microorganisms (GCM) 10K type strain sequencing project: providing services to taxonomists for standard genome sequencing and annotation.</title>
        <authorList>
            <consortium name="The Broad Institute Genomics Platform"/>
            <consortium name="The Broad Institute Genome Sequencing Center for Infectious Disease"/>
            <person name="Wu L."/>
            <person name="Ma J."/>
        </authorList>
    </citation>
    <scope>NUCLEOTIDE SEQUENCE [LARGE SCALE GENOMIC DNA]</scope>
    <source>
        <strain evidence="6 7">JCM 3325</strain>
    </source>
</reference>
<evidence type="ECO:0000313" key="7">
    <source>
        <dbReference type="Proteomes" id="UP001501231"/>
    </source>
</evidence>
<organism evidence="6 7">
    <name type="scientific">Actinomadura vinacea</name>
    <dbReference type="NCBI Taxonomy" id="115336"/>
    <lineage>
        <taxon>Bacteria</taxon>
        <taxon>Bacillati</taxon>
        <taxon>Actinomycetota</taxon>
        <taxon>Actinomycetes</taxon>
        <taxon>Streptosporangiales</taxon>
        <taxon>Thermomonosporaceae</taxon>
        <taxon>Actinomadura</taxon>
    </lineage>
</organism>
<evidence type="ECO:0000256" key="3">
    <source>
        <dbReference type="ARBA" id="ARBA00022801"/>
    </source>
</evidence>
<dbReference type="Proteomes" id="UP001501231">
    <property type="component" value="Unassembled WGS sequence"/>
</dbReference>
<dbReference type="PANTHER" id="PTHR30417">
    <property type="entry name" value="N-ACETYLMURAMOYL-L-ALANINE AMIDASE AMID"/>
    <property type="match status" value="1"/>
</dbReference>
<comment type="catalytic activity">
    <reaction evidence="1">
        <text>Hydrolyzes the link between N-acetylmuramoyl residues and L-amino acid residues in certain cell-wall glycopeptides.</text>
        <dbReference type="EC" id="3.5.1.28"/>
    </reaction>
</comment>
<proteinExistence type="predicted"/>
<dbReference type="InterPro" id="IPR051206">
    <property type="entry name" value="NAMLAA_amidase_2"/>
</dbReference>
<protein>
    <recommendedName>
        <fullName evidence="2">N-acetylmuramoyl-L-alanine amidase</fullName>
        <ecNumber evidence="2">3.5.1.28</ecNumber>
    </recommendedName>
</protein>
<dbReference type="InterPro" id="IPR036505">
    <property type="entry name" value="Amidase/PGRP_sf"/>
</dbReference>
<evidence type="ECO:0000256" key="2">
    <source>
        <dbReference type="ARBA" id="ARBA00011901"/>
    </source>
</evidence>
<keyword evidence="4" id="KW-0961">Cell wall biogenesis/degradation</keyword>
<dbReference type="Pfam" id="PF01510">
    <property type="entry name" value="Amidase_2"/>
    <property type="match status" value="1"/>
</dbReference>
<dbReference type="SMART" id="SM00644">
    <property type="entry name" value="Ami_2"/>
    <property type="match status" value="1"/>
</dbReference>
<dbReference type="CDD" id="cd06583">
    <property type="entry name" value="PGRP"/>
    <property type="match status" value="1"/>
</dbReference>
<dbReference type="EC" id="3.5.1.28" evidence="2"/>
<sequence>MDERPVSWWRELPGRNREEVTTVVLHATETPDLETARELAENGDRVCGHLYIDRDGGVHQFVPADRVAAHVRGHNSRSIGIELVNRGRYPDHFHSRFQVPDEEFPAAQVEALKMVLQGLRQEFPALRELVRHSDLDQALVTAADDAGRTVRRRIDPGPRFPWREVKAFWDQSTDASTSGSSPT</sequence>
<gene>
    <name evidence="6" type="ORF">GCM10010191_25560</name>
</gene>
<feature type="domain" description="N-acetylmuramoyl-L-alanine amidase" evidence="5">
    <location>
        <begin position="9"/>
        <end position="147"/>
    </location>
</feature>
<accession>A0ABN3IVV6</accession>
<dbReference type="EMBL" id="BAAARW010000011">
    <property type="protein sequence ID" value="GAA2414458.1"/>
    <property type="molecule type" value="Genomic_DNA"/>
</dbReference>
<comment type="caution">
    <text evidence="6">The sequence shown here is derived from an EMBL/GenBank/DDBJ whole genome shotgun (WGS) entry which is preliminary data.</text>
</comment>
<dbReference type="PANTHER" id="PTHR30417:SF1">
    <property type="entry name" value="N-ACETYLMURAMOYL-L-ALANINE AMIDASE AMID"/>
    <property type="match status" value="1"/>
</dbReference>
<dbReference type="SUPFAM" id="SSF55846">
    <property type="entry name" value="N-acetylmuramoyl-L-alanine amidase-like"/>
    <property type="match status" value="1"/>
</dbReference>
<dbReference type="InterPro" id="IPR002502">
    <property type="entry name" value="Amidase_domain"/>
</dbReference>
<dbReference type="RefSeq" id="WP_344589060.1">
    <property type="nucleotide sequence ID" value="NZ_BAAARW010000011.1"/>
</dbReference>
<keyword evidence="3" id="KW-0378">Hydrolase</keyword>